<proteinExistence type="predicted"/>
<dbReference type="InterPro" id="IPR036278">
    <property type="entry name" value="Sialidase_sf"/>
</dbReference>
<gene>
    <name evidence="2" type="ORF">GK108_20835</name>
</gene>
<comment type="caution">
    <text evidence="2">The sequence shown here is derived from an EMBL/GenBank/DDBJ whole genome shotgun (WGS) entry which is preliminary data.</text>
</comment>
<reference evidence="2 3" key="1">
    <citation type="submission" date="2020-02" db="EMBL/GenBank/DDBJ databases">
        <title>Draft genome sequence of two Spirosoma agri KCTC 52727 and Spirosoma terrae KCTC 52035.</title>
        <authorList>
            <person name="Rojas J."/>
            <person name="Ambika Manirajan B."/>
            <person name="Suarez C."/>
            <person name="Ratering S."/>
            <person name="Schnell S."/>
        </authorList>
    </citation>
    <scope>NUCLEOTIDE SEQUENCE [LARGE SCALE GENOMIC DNA]</scope>
    <source>
        <strain evidence="2 3">KCTC 52035</strain>
    </source>
</reference>
<dbReference type="PANTHER" id="PTHR43752:SF2">
    <property type="entry name" value="BNR_ASP-BOX REPEAT FAMILY PROTEIN"/>
    <property type="match status" value="1"/>
</dbReference>
<dbReference type="PANTHER" id="PTHR43752">
    <property type="entry name" value="BNR/ASP-BOX REPEAT FAMILY PROTEIN"/>
    <property type="match status" value="1"/>
</dbReference>
<dbReference type="RefSeq" id="WP_163952686.1">
    <property type="nucleotide sequence ID" value="NZ_JAAFZH010000010.1"/>
</dbReference>
<keyword evidence="3" id="KW-1185">Reference proteome</keyword>
<dbReference type="SUPFAM" id="SSF50939">
    <property type="entry name" value="Sialidases"/>
    <property type="match status" value="1"/>
</dbReference>
<dbReference type="AlphaFoldDB" id="A0A6L9LD80"/>
<name>A0A6L9LD80_9BACT</name>
<protein>
    <submittedName>
        <fullName evidence="2">Exo-alpha-sialidase</fullName>
    </submittedName>
</protein>
<evidence type="ECO:0000313" key="2">
    <source>
        <dbReference type="EMBL" id="NDU97342.1"/>
    </source>
</evidence>
<sequence length="399" mass="44769">MSLLQRIPWLLFWLVYTSTLVSGQSPEKASLQTQLIFPVQEKHVHGSSLVHLPNGDFLAAWFCGSGERNADDVKIMGARLKKGDKSWSEPFLMADTPGIPDCNPVLFLNHSGKLFLVWIAVQANRWESSILRVRTSTDYLKTGAPVWNWQDNILLKPDNRFAEELAAKLKKLPDHSVGWAGYAPRYDDQIKEASLDPMKRSIGWMTRIKPILLGTSRIVLPLYSDGFNLSLMAISDDDGATWHPGLPVVGRGPIQPALVQKKNGHLVAYMRDSGDGPTRVHQSESSDQGETWTATIKTDIPNTASVEALVLRDGRWAFLGNDVDDGRYRLSLYVSDDEGKTWPWKTRIEDHSPDQGGYSYPSLIQTPDGLLHMTYSYHPSSTQKSINYVVVDPRKLTRN</sequence>
<dbReference type="InterPro" id="IPR011040">
    <property type="entry name" value="Sialidase"/>
</dbReference>
<dbReference type="Proteomes" id="UP000474175">
    <property type="component" value="Unassembled WGS sequence"/>
</dbReference>
<feature type="domain" description="Sialidase" evidence="1">
    <location>
        <begin position="55"/>
        <end position="142"/>
    </location>
</feature>
<evidence type="ECO:0000313" key="3">
    <source>
        <dbReference type="Proteomes" id="UP000474175"/>
    </source>
</evidence>
<accession>A0A6L9LD80</accession>
<dbReference type="Pfam" id="PF13088">
    <property type="entry name" value="BNR_2"/>
    <property type="match status" value="2"/>
</dbReference>
<dbReference type="Gene3D" id="2.120.10.10">
    <property type="match status" value="1"/>
</dbReference>
<evidence type="ECO:0000259" key="1">
    <source>
        <dbReference type="Pfam" id="PF13088"/>
    </source>
</evidence>
<dbReference type="CDD" id="cd15482">
    <property type="entry name" value="Sialidase_non-viral"/>
    <property type="match status" value="1"/>
</dbReference>
<organism evidence="2 3">
    <name type="scientific">Spirosoma terrae</name>
    <dbReference type="NCBI Taxonomy" id="1968276"/>
    <lineage>
        <taxon>Bacteria</taxon>
        <taxon>Pseudomonadati</taxon>
        <taxon>Bacteroidota</taxon>
        <taxon>Cytophagia</taxon>
        <taxon>Cytophagales</taxon>
        <taxon>Cytophagaceae</taxon>
        <taxon>Spirosoma</taxon>
    </lineage>
</organism>
<dbReference type="EMBL" id="JAAFZH010000010">
    <property type="protein sequence ID" value="NDU97342.1"/>
    <property type="molecule type" value="Genomic_DNA"/>
</dbReference>
<feature type="domain" description="Sialidase" evidence="1">
    <location>
        <begin position="206"/>
        <end position="373"/>
    </location>
</feature>